<dbReference type="EC" id="2.1.1.77" evidence="3"/>
<keyword evidence="6 12" id="KW-0489">Methyltransferase</keyword>
<evidence type="ECO:0000256" key="10">
    <source>
        <dbReference type="ARBA" id="ARBA00031323"/>
    </source>
</evidence>
<dbReference type="PANTHER" id="PTHR11579:SF0">
    <property type="entry name" value="PROTEIN-L-ISOASPARTATE(D-ASPARTATE) O-METHYLTRANSFERASE"/>
    <property type="match status" value="1"/>
</dbReference>
<organism evidence="12 13">
    <name type="scientific">Rhodomicrobium udaipurense</name>
    <dbReference type="NCBI Taxonomy" id="1202716"/>
    <lineage>
        <taxon>Bacteria</taxon>
        <taxon>Pseudomonadati</taxon>
        <taxon>Pseudomonadota</taxon>
        <taxon>Alphaproteobacteria</taxon>
        <taxon>Hyphomicrobiales</taxon>
        <taxon>Hyphomicrobiaceae</taxon>
        <taxon>Rhodomicrobium</taxon>
    </lineage>
</organism>
<evidence type="ECO:0000256" key="11">
    <source>
        <dbReference type="ARBA" id="ARBA00031350"/>
    </source>
</evidence>
<dbReference type="GO" id="GO:0004719">
    <property type="term" value="F:protein-L-isoaspartate (D-aspartate) O-methyltransferase activity"/>
    <property type="evidence" value="ECO:0007669"/>
    <property type="project" value="UniProtKB-EC"/>
</dbReference>
<dbReference type="AlphaFoldDB" id="A0A8I1GCV9"/>
<evidence type="ECO:0000256" key="7">
    <source>
        <dbReference type="ARBA" id="ARBA00022679"/>
    </source>
</evidence>
<dbReference type="GO" id="GO:0005737">
    <property type="term" value="C:cytoplasm"/>
    <property type="evidence" value="ECO:0007669"/>
    <property type="project" value="UniProtKB-SubCell"/>
</dbReference>
<dbReference type="PANTHER" id="PTHR11579">
    <property type="entry name" value="PROTEIN-L-ISOASPARTATE O-METHYLTRANSFERASE"/>
    <property type="match status" value="1"/>
</dbReference>
<evidence type="ECO:0000256" key="4">
    <source>
        <dbReference type="ARBA" id="ARBA00013346"/>
    </source>
</evidence>
<dbReference type="InterPro" id="IPR029063">
    <property type="entry name" value="SAM-dependent_MTases_sf"/>
</dbReference>
<name>A0A8I1GCV9_9HYPH</name>
<keyword evidence="7 12" id="KW-0808">Transferase</keyword>
<dbReference type="EMBL" id="JAEMUK010000014">
    <property type="protein sequence ID" value="MBJ7543525.1"/>
    <property type="molecule type" value="Genomic_DNA"/>
</dbReference>
<evidence type="ECO:0000256" key="5">
    <source>
        <dbReference type="ARBA" id="ARBA00022490"/>
    </source>
</evidence>
<keyword evidence="13" id="KW-1185">Reference proteome</keyword>
<sequence length="292" mass="31505">MEASRTAKLRAFFALYVTKCANTSDAHIEEAFASVPREAFAGPGPWQVPVSSPWRPVSFPPTYVETPDDDPAFLYQNILIALDAKRGLNIGEPSLHAHCLDAIALQPGETVLQIGAGSGYYTAILAYLVGPEGRVIGFEIDPDLAARAKANLEPWPQASIEARSGADDELPEADAIYVNAGITQPCAAWLHALRPNGRLLFPLQPENGFGGMLLVQKLAEGGSVWAARFVSRAVFVACQAPQDHEKGQGLVAAFSRGDFADVKSLRLDDTPDDTCWFNGGDWWLSTQAPDRA</sequence>
<evidence type="ECO:0000256" key="8">
    <source>
        <dbReference type="ARBA" id="ARBA00022691"/>
    </source>
</evidence>
<evidence type="ECO:0000313" key="13">
    <source>
        <dbReference type="Proteomes" id="UP000623250"/>
    </source>
</evidence>
<keyword evidence="5" id="KW-0963">Cytoplasm</keyword>
<evidence type="ECO:0000256" key="1">
    <source>
        <dbReference type="ARBA" id="ARBA00004496"/>
    </source>
</evidence>
<evidence type="ECO:0000313" key="12">
    <source>
        <dbReference type="EMBL" id="MBJ7543525.1"/>
    </source>
</evidence>
<dbReference type="RefSeq" id="WP_037235351.1">
    <property type="nucleotide sequence ID" value="NZ_JAEMUK010000014.1"/>
</dbReference>
<gene>
    <name evidence="12" type="ORF">JDN41_08130</name>
</gene>
<comment type="subcellular location">
    <subcellularLocation>
        <location evidence="1">Cytoplasm</location>
    </subcellularLocation>
</comment>
<dbReference type="InterPro" id="IPR000682">
    <property type="entry name" value="PCMT"/>
</dbReference>
<dbReference type="SUPFAM" id="SSF53335">
    <property type="entry name" value="S-adenosyl-L-methionine-dependent methyltransferases"/>
    <property type="match status" value="1"/>
</dbReference>
<evidence type="ECO:0000256" key="9">
    <source>
        <dbReference type="ARBA" id="ARBA00030757"/>
    </source>
</evidence>
<dbReference type="CDD" id="cd02440">
    <property type="entry name" value="AdoMet_MTases"/>
    <property type="match status" value="1"/>
</dbReference>
<reference evidence="12 13" key="1">
    <citation type="submission" date="2020-12" db="EMBL/GenBank/DDBJ databases">
        <title>Revised draft genomes of Rhodomicrobium vannielii ATCC 17100 and Rhodomicrobium udaipurense JA643.</title>
        <authorList>
            <person name="Conners E.M."/>
            <person name="Davenport E.J."/>
            <person name="Bose A."/>
        </authorList>
    </citation>
    <scope>NUCLEOTIDE SEQUENCE [LARGE SCALE GENOMIC DNA]</scope>
    <source>
        <strain evidence="12 13">JA643</strain>
    </source>
</reference>
<protein>
    <recommendedName>
        <fullName evidence="4">Protein-L-isoaspartate O-methyltransferase</fullName>
        <ecNumber evidence="3">2.1.1.77</ecNumber>
    </recommendedName>
    <alternativeName>
        <fullName evidence="11">L-isoaspartyl protein carboxyl methyltransferase</fullName>
    </alternativeName>
    <alternativeName>
        <fullName evidence="9">Protein L-isoaspartyl methyltransferase</fullName>
    </alternativeName>
    <alternativeName>
        <fullName evidence="10">Protein-beta-aspartate methyltransferase</fullName>
    </alternativeName>
</protein>
<comment type="similarity">
    <text evidence="2">Belongs to the methyltransferase superfamily. L-isoaspartyl/D-aspartyl protein methyltransferase family.</text>
</comment>
<evidence type="ECO:0000256" key="2">
    <source>
        <dbReference type="ARBA" id="ARBA00005369"/>
    </source>
</evidence>
<keyword evidence="8" id="KW-0949">S-adenosyl-L-methionine</keyword>
<evidence type="ECO:0000256" key="6">
    <source>
        <dbReference type="ARBA" id="ARBA00022603"/>
    </source>
</evidence>
<dbReference type="Gene3D" id="3.40.50.150">
    <property type="entry name" value="Vaccinia Virus protein VP39"/>
    <property type="match status" value="1"/>
</dbReference>
<dbReference type="Pfam" id="PF01135">
    <property type="entry name" value="PCMT"/>
    <property type="match status" value="1"/>
</dbReference>
<accession>A0A8I1GCV9</accession>
<proteinExistence type="inferred from homology"/>
<comment type="caution">
    <text evidence="12">The sequence shown here is derived from an EMBL/GenBank/DDBJ whole genome shotgun (WGS) entry which is preliminary data.</text>
</comment>
<evidence type="ECO:0000256" key="3">
    <source>
        <dbReference type="ARBA" id="ARBA00011890"/>
    </source>
</evidence>
<dbReference type="GO" id="GO:0032259">
    <property type="term" value="P:methylation"/>
    <property type="evidence" value="ECO:0007669"/>
    <property type="project" value="UniProtKB-KW"/>
</dbReference>
<dbReference type="Proteomes" id="UP000623250">
    <property type="component" value="Unassembled WGS sequence"/>
</dbReference>